<evidence type="ECO:0000313" key="2">
    <source>
        <dbReference type="EMBL" id="MDA6070156.1"/>
    </source>
</evidence>
<dbReference type="Proteomes" id="UP001212170">
    <property type="component" value="Unassembled WGS sequence"/>
</dbReference>
<keyword evidence="3" id="KW-1185">Reference proteome</keyword>
<gene>
    <name evidence="2" type="ORF">NJT12_11060</name>
</gene>
<dbReference type="RefSeq" id="WP_271335967.1">
    <property type="nucleotide sequence ID" value="NZ_JAMZNK010000014.1"/>
</dbReference>
<name>A0ABT4WC90_9FLAO</name>
<protein>
    <submittedName>
        <fullName evidence="2">CinA family protein</fullName>
    </submittedName>
</protein>
<organism evidence="2 3">
    <name type="scientific">Flavobacterium azizsancarii</name>
    <dbReference type="NCBI Taxonomy" id="2961580"/>
    <lineage>
        <taxon>Bacteria</taxon>
        <taxon>Pseudomonadati</taxon>
        <taxon>Bacteroidota</taxon>
        <taxon>Flavobacteriia</taxon>
        <taxon>Flavobacteriales</taxon>
        <taxon>Flavobacteriaceae</taxon>
        <taxon>Flavobacterium</taxon>
    </lineage>
</organism>
<comment type="caution">
    <text evidence="2">The sequence shown here is derived from an EMBL/GenBank/DDBJ whole genome shotgun (WGS) entry which is preliminary data.</text>
</comment>
<dbReference type="InterPro" id="IPR036653">
    <property type="entry name" value="CinA-like_C"/>
</dbReference>
<dbReference type="Pfam" id="PF02464">
    <property type="entry name" value="CinA"/>
    <property type="match status" value="1"/>
</dbReference>
<dbReference type="SUPFAM" id="SSF142433">
    <property type="entry name" value="CinA-like"/>
    <property type="match status" value="1"/>
</dbReference>
<accession>A0ABT4WC90</accession>
<evidence type="ECO:0000313" key="3">
    <source>
        <dbReference type="Proteomes" id="UP001212170"/>
    </source>
</evidence>
<reference evidence="2 3" key="1">
    <citation type="journal article" date="2023" name="Chemosphere">
        <title>Whole genome analysis of Flavobacterium aziz-sancarii sp. nov., isolated from Ardley Island (Antarctica), revealed a rich resistome and bioremediation potential.</title>
        <authorList>
            <person name="Otur C."/>
            <person name="Okay S."/>
            <person name="Kurt-Kizildogan A."/>
        </authorList>
    </citation>
    <scope>NUCLEOTIDE SEQUENCE [LARGE SCALE GENOMIC DNA]</scope>
    <source>
        <strain evidence="2 3">AC</strain>
    </source>
</reference>
<dbReference type="NCBIfam" id="TIGR00199">
    <property type="entry name" value="PncC_domain"/>
    <property type="match status" value="1"/>
</dbReference>
<proteinExistence type="predicted"/>
<sequence>MASEKVIECCQALIEKKLTITFVESASAGRLSYEFSTVINSGKILIGGMVCYHHSMKEDLLLIPHGTIKKHTAESAMVTKLMAQNFHRYVPSEICVALTGLTTPGGSETASKPVGTIFVHIILPNKEIARRFNFKGKPENIVEKAIDATAELILEEIQKIPL</sequence>
<feature type="domain" description="CinA C-terminal" evidence="1">
    <location>
        <begin position="9"/>
        <end position="156"/>
    </location>
</feature>
<dbReference type="Gene3D" id="3.90.950.20">
    <property type="entry name" value="CinA-like"/>
    <property type="match status" value="1"/>
</dbReference>
<evidence type="ECO:0000259" key="1">
    <source>
        <dbReference type="Pfam" id="PF02464"/>
    </source>
</evidence>
<dbReference type="InterPro" id="IPR008136">
    <property type="entry name" value="CinA_C"/>
</dbReference>
<dbReference type="EMBL" id="JAMZNK010000014">
    <property type="protein sequence ID" value="MDA6070156.1"/>
    <property type="molecule type" value="Genomic_DNA"/>
</dbReference>